<evidence type="ECO:0000256" key="1">
    <source>
        <dbReference type="SAM" id="MobiDB-lite"/>
    </source>
</evidence>
<gene>
    <name evidence="3" type="ORF">M0812_15899</name>
</gene>
<name>A0AAV7ZD63_9EUKA</name>
<accession>A0AAV7ZD63</accession>
<evidence type="ECO:0000313" key="3">
    <source>
        <dbReference type="EMBL" id="KAJ3439859.1"/>
    </source>
</evidence>
<dbReference type="Pfam" id="PF17800">
    <property type="entry name" value="NPL"/>
    <property type="match status" value="1"/>
</dbReference>
<dbReference type="AlphaFoldDB" id="A0AAV7ZD63"/>
<sequence length="241" mass="28370">MYGNGGLEIKQSEKYSLELNTQMNLISATLDLKAKKGERVNLYAHKNNSKILLCSLKKGLLENFRLDIPFSPFQTIRFSAEGDGDASIHIFFFNNPPDEEYGMDDDDDDDEDFNEIIEEQVNYFKNKLKEGDQILPDSDELDSKKHELLNEMMEKEMEKKKNKKNKKVQEKETKKKNNQNQNQKKKPNQNKKKNNNNNKNQNKKNSKNQNQNKKQNQKKKQKNNNNKNQNKKKNKNKKKNN</sequence>
<organism evidence="3 4">
    <name type="scientific">Anaeramoeba flamelloides</name>
    <dbReference type="NCBI Taxonomy" id="1746091"/>
    <lineage>
        <taxon>Eukaryota</taxon>
        <taxon>Metamonada</taxon>
        <taxon>Anaeramoebidae</taxon>
        <taxon>Anaeramoeba</taxon>
    </lineage>
</organism>
<dbReference type="Gene3D" id="2.60.120.340">
    <property type="entry name" value="Nucleoplasmin core domain"/>
    <property type="match status" value="1"/>
</dbReference>
<comment type="caution">
    <text evidence="3">The sequence shown here is derived from an EMBL/GenBank/DDBJ whole genome shotgun (WGS) entry which is preliminary data.</text>
</comment>
<evidence type="ECO:0000313" key="4">
    <source>
        <dbReference type="Proteomes" id="UP001146793"/>
    </source>
</evidence>
<evidence type="ECO:0000259" key="2">
    <source>
        <dbReference type="Pfam" id="PF17800"/>
    </source>
</evidence>
<feature type="compositionally biased region" description="Basic residues" evidence="1">
    <location>
        <begin position="183"/>
        <end position="194"/>
    </location>
</feature>
<feature type="domain" description="Nucleoplasmin-like" evidence="2">
    <location>
        <begin position="6"/>
        <end position="89"/>
    </location>
</feature>
<dbReference type="EMBL" id="JANTQA010000032">
    <property type="protein sequence ID" value="KAJ3439859.1"/>
    <property type="molecule type" value="Genomic_DNA"/>
</dbReference>
<proteinExistence type="predicted"/>
<protein>
    <submittedName>
        <fullName evidence="3">39 kDa fk506-binding nuclear protein</fullName>
    </submittedName>
</protein>
<dbReference type="InterPro" id="IPR041232">
    <property type="entry name" value="NPL"/>
</dbReference>
<dbReference type="Proteomes" id="UP001146793">
    <property type="component" value="Unassembled WGS sequence"/>
</dbReference>
<feature type="compositionally biased region" description="Basic residues" evidence="1">
    <location>
        <begin position="229"/>
        <end position="241"/>
    </location>
</feature>
<reference evidence="3" key="1">
    <citation type="submission" date="2022-08" db="EMBL/GenBank/DDBJ databases">
        <title>Novel sulphate-reducing endosymbionts in the free-living metamonad Anaeramoeba.</title>
        <authorList>
            <person name="Jerlstrom-Hultqvist J."/>
            <person name="Cepicka I."/>
            <person name="Gallot-Lavallee L."/>
            <person name="Salas-Leiva D."/>
            <person name="Curtis B.A."/>
            <person name="Zahonova K."/>
            <person name="Pipaliya S."/>
            <person name="Dacks J."/>
            <person name="Roger A.J."/>
        </authorList>
    </citation>
    <scope>NUCLEOTIDE SEQUENCE</scope>
    <source>
        <strain evidence="3">Busselton2</strain>
    </source>
</reference>
<feature type="region of interest" description="Disordered" evidence="1">
    <location>
        <begin position="155"/>
        <end position="241"/>
    </location>
</feature>